<evidence type="ECO:0000313" key="2">
    <source>
        <dbReference type="EMBL" id="JAD14875.1"/>
    </source>
</evidence>
<protein>
    <submittedName>
        <fullName evidence="2">Uncharacterized protein</fullName>
    </submittedName>
</protein>
<evidence type="ECO:0000256" key="1">
    <source>
        <dbReference type="SAM" id="MobiDB-lite"/>
    </source>
</evidence>
<name>A0A0A8XQI0_ARUDO</name>
<dbReference type="AlphaFoldDB" id="A0A0A8XQI0"/>
<feature type="region of interest" description="Disordered" evidence="1">
    <location>
        <begin position="119"/>
        <end position="161"/>
    </location>
</feature>
<dbReference type="EMBL" id="GBRH01283020">
    <property type="protein sequence ID" value="JAD14875.1"/>
    <property type="molecule type" value="Transcribed_RNA"/>
</dbReference>
<feature type="compositionally biased region" description="Basic residues" evidence="1">
    <location>
        <begin position="132"/>
        <end position="146"/>
    </location>
</feature>
<proteinExistence type="predicted"/>
<sequence length="180" mass="18890">MEAMAFPGTPARKLLRGGSAAIAQAVADGGAVLGFAVDGAGAGDFLSGLWRAVKAKAAEFAAYVATLLARGARHEGRRAPRAGDPVGDARAVAARRRHRTAPGGAGRARAALPRALLLRSPAAPDDDGGPWPRRRAHAARRVRRRSSQLLPRPPRPEAPRVLASARTCPHVPSRVYPCVR</sequence>
<accession>A0A0A8XQI0</accession>
<reference evidence="2" key="1">
    <citation type="submission" date="2014-09" db="EMBL/GenBank/DDBJ databases">
        <authorList>
            <person name="Magalhaes I.L.F."/>
            <person name="Oliveira U."/>
            <person name="Santos F.R."/>
            <person name="Vidigal T.H.D.A."/>
            <person name="Brescovit A.D."/>
            <person name="Santos A.J."/>
        </authorList>
    </citation>
    <scope>NUCLEOTIDE SEQUENCE</scope>
    <source>
        <tissue evidence="2">Shoot tissue taken approximately 20 cm above the soil surface</tissue>
    </source>
</reference>
<reference evidence="2" key="2">
    <citation type="journal article" date="2015" name="Data Brief">
        <title>Shoot transcriptome of the giant reed, Arundo donax.</title>
        <authorList>
            <person name="Barrero R.A."/>
            <person name="Guerrero F.D."/>
            <person name="Moolhuijzen P."/>
            <person name="Goolsby J.A."/>
            <person name="Tidwell J."/>
            <person name="Bellgard S.E."/>
            <person name="Bellgard M.I."/>
        </authorList>
    </citation>
    <scope>NUCLEOTIDE SEQUENCE</scope>
    <source>
        <tissue evidence="2">Shoot tissue taken approximately 20 cm above the soil surface</tissue>
    </source>
</reference>
<organism evidence="2">
    <name type="scientific">Arundo donax</name>
    <name type="common">Giant reed</name>
    <name type="synonym">Donax arundinaceus</name>
    <dbReference type="NCBI Taxonomy" id="35708"/>
    <lineage>
        <taxon>Eukaryota</taxon>
        <taxon>Viridiplantae</taxon>
        <taxon>Streptophyta</taxon>
        <taxon>Embryophyta</taxon>
        <taxon>Tracheophyta</taxon>
        <taxon>Spermatophyta</taxon>
        <taxon>Magnoliopsida</taxon>
        <taxon>Liliopsida</taxon>
        <taxon>Poales</taxon>
        <taxon>Poaceae</taxon>
        <taxon>PACMAD clade</taxon>
        <taxon>Arundinoideae</taxon>
        <taxon>Arundineae</taxon>
        <taxon>Arundo</taxon>
    </lineage>
</organism>